<dbReference type="EMBL" id="CM012439">
    <property type="protein sequence ID" value="RVE74804.1"/>
    <property type="molecule type" value="Genomic_DNA"/>
</dbReference>
<dbReference type="Proteomes" id="UP000283210">
    <property type="component" value="Chromosome 3"/>
</dbReference>
<accession>A0A437DJG7</accession>
<evidence type="ECO:0000313" key="3">
    <source>
        <dbReference type="Proteomes" id="UP000283210"/>
    </source>
</evidence>
<evidence type="ECO:0000256" key="1">
    <source>
        <dbReference type="SAM" id="MobiDB-lite"/>
    </source>
</evidence>
<feature type="compositionally biased region" description="Basic and acidic residues" evidence="1">
    <location>
        <begin position="35"/>
        <end position="46"/>
    </location>
</feature>
<dbReference type="AlphaFoldDB" id="A0A437DJG7"/>
<feature type="compositionally biased region" description="Basic and acidic residues" evidence="1">
    <location>
        <begin position="61"/>
        <end position="79"/>
    </location>
</feature>
<name>A0A437DJG7_ORYJA</name>
<proteinExistence type="predicted"/>
<keyword evidence="3" id="KW-1185">Reference proteome</keyword>
<organism evidence="2 3">
    <name type="scientific">Oryzias javanicus</name>
    <name type="common">Javanese ricefish</name>
    <name type="synonym">Aplocheilus javanicus</name>
    <dbReference type="NCBI Taxonomy" id="123683"/>
    <lineage>
        <taxon>Eukaryota</taxon>
        <taxon>Metazoa</taxon>
        <taxon>Chordata</taxon>
        <taxon>Craniata</taxon>
        <taxon>Vertebrata</taxon>
        <taxon>Euteleostomi</taxon>
        <taxon>Actinopterygii</taxon>
        <taxon>Neopterygii</taxon>
        <taxon>Teleostei</taxon>
        <taxon>Neoteleostei</taxon>
        <taxon>Acanthomorphata</taxon>
        <taxon>Ovalentaria</taxon>
        <taxon>Atherinomorphae</taxon>
        <taxon>Beloniformes</taxon>
        <taxon>Adrianichthyidae</taxon>
        <taxon>Oryziinae</taxon>
        <taxon>Oryzias</taxon>
    </lineage>
</organism>
<gene>
    <name evidence="2" type="ORF">OJAV_G00025710</name>
</gene>
<reference evidence="2 3" key="2">
    <citation type="submission" date="2019-01" db="EMBL/GenBank/DDBJ databases">
        <title>A chromosome length genome reference of the Java medaka (oryzias javanicus).</title>
        <authorList>
            <person name="Herpin A."/>
            <person name="Takehana Y."/>
            <person name="Naruse K."/>
            <person name="Ansai S."/>
            <person name="Kawaguchi M."/>
        </authorList>
    </citation>
    <scope>NUCLEOTIDE SEQUENCE [LARGE SCALE GENOMIC DNA]</scope>
    <source>
        <strain evidence="2">RS831</strain>
        <tissue evidence="2">Whole body</tissue>
    </source>
</reference>
<protein>
    <submittedName>
        <fullName evidence="2">Uncharacterized protein</fullName>
    </submittedName>
</protein>
<sequence length="79" mass="9142">MRCVMKTCYRARNSSQSRCSAQEELKYNNLNARAEGGHFESKEKKVGWRSRRFAQRSSSAGEEKSKEESPDRRLISVRA</sequence>
<feature type="region of interest" description="Disordered" evidence="1">
    <location>
        <begin position="35"/>
        <end position="79"/>
    </location>
</feature>
<evidence type="ECO:0000313" key="2">
    <source>
        <dbReference type="EMBL" id="RVE74804.1"/>
    </source>
</evidence>
<reference evidence="2 3" key="1">
    <citation type="submission" date="2018-11" db="EMBL/GenBank/DDBJ databases">
        <authorList>
            <person name="Lopez-Roques C."/>
            <person name="Donnadieu C."/>
            <person name="Bouchez O."/>
            <person name="Klopp C."/>
            <person name="Cabau C."/>
            <person name="Zahm M."/>
        </authorList>
    </citation>
    <scope>NUCLEOTIDE SEQUENCE [LARGE SCALE GENOMIC DNA]</scope>
    <source>
        <strain evidence="2">RS831</strain>
        <tissue evidence="2">Whole body</tissue>
    </source>
</reference>